<sequence length="145" mass="16178">MALRLLYFIVLRAFGWIALLAQSQASKDAEILVLRHQPAVLRRRGRVGRTQLLCPSGVAAVTVRPYQHRREPADLSGHVQQVAQCTGLVFAERIAFLSCGLGRGKLLNRASFFELVEARKGWARGLPIHATAHEDLLIFRKPPMS</sequence>
<name>A0A1R7SQL4_9ACTN</name>
<reference evidence="1" key="1">
    <citation type="submission" date="2014-01" db="EMBL/GenBank/DDBJ databases">
        <title>Ecumicin biosynthetic gene cluster from Nonomuraea sp. MJM5123.</title>
        <authorList>
            <person name="Kim J.-Y."/>
            <person name="Suh J.-W."/>
            <person name="Yang S.-H."/>
        </authorList>
    </citation>
    <scope>NUCLEOTIDE SEQUENCE</scope>
    <source>
        <strain evidence="1">MJM5123</strain>
    </source>
</reference>
<accession>A0A1R7SQL4</accession>
<protein>
    <submittedName>
        <fullName evidence="1">Uncharacterized protein</fullName>
    </submittedName>
</protein>
<evidence type="ECO:0000313" key="1">
    <source>
        <dbReference type="EMBL" id="AIW58889.1"/>
    </source>
</evidence>
<dbReference type="AlphaFoldDB" id="A0A1R7SQL4"/>
<organism evidence="1">
    <name type="scientific">Nonomuraea sp. MJM5123</name>
    <dbReference type="NCBI Taxonomy" id="1562372"/>
    <lineage>
        <taxon>Bacteria</taxon>
        <taxon>Bacillati</taxon>
        <taxon>Actinomycetota</taxon>
        <taxon>Actinomycetes</taxon>
        <taxon>Streptosporangiales</taxon>
        <taxon>Streptosporangiaceae</taxon>
        <taxon>Nonomuraea</taxon>
    </lineage>
</organism>
<dbReference type="EMBL" id="KJ144825">
    <property type="protein sequence ID" value="AIW58889.1"/>
    <property type="molecule type" value="Genomic_DNA"/>
</dbReference>
<proteinExistence type="predicted"/>